<keyword evidence="2" id="KW-1185">Reference proteome</keyword>
<dbReference type="RefSeq" id="WP_208342397.1">
    <property type="nucleotide sequence ID" value="NZ_CAWQFN010000136.1"/>
</dbReference>
<sequence>MKSFDPDTIYVESTVSSGSQQPNVLQRYRDSEVMFTAEQARERGAAILRAAAYAETEAAVFKTLIGINPKSKGFGEIPKKDLEMAAMMLQLVRDQREPLPQGIDCIFGFNTQKPIVVLEWNEVKLQLDLPEARHHALALLAAADAADSDAFLYQFMTGATDMELEEVGVLIQQFALYRQRRQLESMIG</sequence>
<dbReference type="AlphaFoldDB" id="A0AAP5MCV2"/>
<comment type="caution">
    <text evidence="1">The sequence shown here is derived from an EMBL/GenBank/DDBJ whole genome shotgun (WGS) entry which is preliminary data.</text>
</comment>
<reference evidence="2" key="1">
    <citation type="journal article" date="2021" name="Science">
        <title>Hunting the eagle killer: A cyanobacterial neurotoxin causes vacuolar myelinopathy.</title>
        <authorList>
            <person name="Breinlinger S."/>
            <person name="Phillips T.J."/>
            <person name="Haram B.N."/>
            <person name="Mares J."/>
            <person name="Martinez Yerena J.A."/>
            <person name="Hrouzek P."/>
            <person name="Sobotka R."/>
            <person name="Henderson W.M."/>
            <person name="Schmieder P."/>
            <person name="Williams S.M."/>
            <person name="Lauderdale J.D."/>
            <person name="Wilde H.D."/>
            <person name="Gerrin W."/>
            <person name="Kust A."/>
            <person name="Washington J.W."/>
            <person name="Wagner C."/>
            <person name="Geier B."/>
            <person name="Liebeke M."/>
            <person name="Enke H."/>
            <person name="Niedermeyer T.H.J."/>
            <person name="Wilde S.B."/>
        </authorList>
    </citation>
    <scope>NUCLEOTIDE SEQUENCE [LARGE SCALE GENOMIC DNA]</scope>
    <source>
        <strain evidence="2">Thurmond2011</strain>
    </source>
</reference>
<dbReference type="Proteomes" id="UP000667802">
    <property type="component" value="Unassembled WGS sequence"/>
</dbReference>
<dbReference type="EMBL" id="JAALHA020000038">
    <property type="protein sequence ID" value="MDR9900695.1"/>
    <property type="molecule type" value="Genomic_DNA"/>
</dbReference>
<gene>
    <name evidence="1" type="ORF">G7B40_040115</name>
</gene>
<protein>
    <submittedName>
        <fullName evidence="1">Uncharacterized protein</fullName>
    </submittedName>
</protein>
<name>A0AAP5MCV2_9CYAN</name>
<evidence type="ECO:0000313" key="2">
    <source>
        <dbReference type="Proteomes" id="UP000667802"/>
    </source>
</evidence>
<organism evidence="1 2">
    <name type="scientific">Aetokthonos hydrillicola Thurmond2011</name>
    <dbReference type="NCBI Taxonomy" id="2712845"/>
    <lineage>
        <taxon>Bacteria</taxon>
        <taxon>Bacillati</taxon>
        <taxon>Cyanobacteriota</taxon>
        <taxon>Cyanophyceae</taxon>
        <taxon>Nostocales</taxon>
        <taxon>Hapalosiphonaceae</taxon>
        <taxon>Aetokthonos</taxon>
    </lineage>
</organism>
<evidence type="ECO:0000313" key="1">
    <source>
        <dbReference type="EMBL" id="MDR9900695.1"/>
    </source>
</evidence>
<accession>A0AAP5MCV2</accession>
<proteinExistence type="predicted"/>